<evidence type="ECO:0000313" key="3">
    <source>
        <dbReference type="EMBL" id="QJW90124.1"/>
    </source>
</evidence>
<reference evidence="3 4" key="1">
    <citation type="submission" date="2020-05" db="EMBL/GenBank/DDBJ databases">
        <title>Genome sequencing of Spirosoma sp. TS118.</title>
        <authorList>
            <person name="Lee J.-H."/>
            <person name="Jeong S."/>
            <person name="Zhao L."/>
            <person name="Jung J.-H."/>
            <person name="Kim M.-K."/>
            <person name="Lim S."/>
        </authorList>
    </citation>
    <scope>NUCLEOTIDE SEQUENCE [LARGE SCALE GENOMIC DNA]</scope>
    <source>
        <strain evidence="3 4">TS118</strain>
    </source>
</reference>
<dbReference type="SUPFAM" id="SSF109854">
    <property type="entry name" value="DinB/YfiT-like putative metalloenzymes"/>
    <property type="match status" value="1"/>
</dbReference>
<dbReference type="Pfam" id="PF12867">
    <property type="entry name" value="DinB_2"/>
    <property type="match status" value="1"/>
</dbReference>
<dbReference type="Gene3D" id="1.20.120.450">
    <property type="entry name" value="dinb family like domain"/>
    <property type="match status" value="1"/>
</dbReference>
<organism evidence="3 4">
    <name type="scientific">Spirosoma taeanense</name>
    <dbReference type="NCBI Taxonomy" id="2735870"/>
    <lineage>
        <taxon>Bacteria</taxon>
        <taxon>Pseudomonadati</taxon>
        <taxon>Bacteroidota</taxon>
        <taxon>Cytophagia</taxon>
        <taxon>Cytophagales</taxon>
        <taxon>Cytophagaceae</taxon>
        <taxon>Spirosoma</taxon>
    </lineage>
</organism>
<gene>
    <name evidence="3" type="ORF">HNV11_12425</name>
</gene>
<evidence type="ECO:0000256" key="1">
    <source>
        <dbReference type="SAM" id="MobiDB-lite"/>
    </source>
</evidence>
<dbReference type="RefSeq" id="WP_171739969.1">
    <property type="nucleotide sequence ID" value="NZ_CP053435.1"/>
</dbReference>
<dbReference type="KEGG" id="stae:HNV11_12425"/>
<dbReference type="Proteomes" id="UP000502756">
    <property type="component" value="Chromosome"/>
</dbReference>
<protein>
    <submittedName>
        <fullName evidence="3">DinB family protein</fullName>
    </submittedName>
</protein>
<evidence type="ECO:0000313" key="4">
    <source>
        <dbReference type="Proteomes" id="UP000502756"/>
    </source>
</evidence>
<dbReference type="AlphaFoldDB" id="A0A6M5Y9F8"/>
<feature type="region of interest" description="Disordered" evidence="1">
    <location>
        <begin position="173"/>
        <end position="193"/>
    </location>
</feature>
<dbReference type="InterPro" id="IPR034660">
    <property type="entry name" value="DinB/YfiT-like"/>
</dbReference>
<accession>A0A6M5Y9F8</accession>
<name>A0A6M5Y9F8_9BACT</name>
<dbReference type="EMBL" id="CP053435">
    <property type="protein sequence ID" value="QJW90124.1"/>
    <property type="molecule type" value="Genomic_DNA"/>
</dbReference>
<sequence length="193" mass="22325">METQNNDELLRIIDLLNTTYESEEAWHGPSVVESLRGVTPDMAGRRITPNTHSIAELVFHMTSWRIFCVKKMQGDPTFDITTPEKNFGALPDKIDDFEWEALEMELSLSQEELINELDKRDDDEFLEDIVPGRDYTYYDMLHGIINHDLYHTGQIMILKKALTFKGAGARYADDDEDEYGSPYGSSQEHDDYY</sequence>
<dbReference type="InterPro" id="IPR024775">
    <property type="entry name" value="DinB-like"/>
</dbReference>
<proteinExistence type="predicted"/>
<keyword evidence="4" id="KW-1185">Reference proteome</keyword>
<evidence type="ECO:0000259" key="2">
    <source>
        <dbReference type="Pfam" id="PF12867"/>
    </source>
</evidence>
<feature type="domain" description="DinB-like" evidence="2">
    <location>
        <begin position="33"/>
        <end position="155"/>
    </location>
</feature>